<sequence length="151" mass="17152">MSNQFHTAVKWLKAFRSSPEDVVAMYAEPFVFTDPILDQHGITSREDLLRVFGPYANADTTNGIGINNFRIDEVIGDEQAAVYRWTWEARKAQAFLGIPTPDRTPGSRGLTLHFYDREGRITRDESYWDAVSALAPFVPQIDRANKFKPVS</sequence>
<dbReference type="SUPFAM" id="SSF54427">
    <property type="entry name" value="NTF2-like"/>
    <property type="match status" value="1"/>
</dbReference>
<proteinExistence type="predicted"/>
<comment type="caution">
    <text evidence="2">The sequence shown here is derived from an EMBL/GenBank/DDBJ whole genome shotgun (WGS) entry which is preliminary data.</text>
</comment>
<dbReference type="InterPro" id="IPR037401">
    <property type="entry name" value="SnoaL-like"/>
</dbReference>
<organism evidence="2 3">
    <name type="scientific">Arthrobacter ramosus</name>
    <dbReference type="NCBI Taxonomy" id="1672"/>
    <lineage>
        <taxon>Bacteria</taxon>
        <taxon>Bacillati</taxon>
        <taxon>Actinomycetota</taxon>
        <taxon>Actinomycetes</taxon>
        <taxon>Micrococcales</taxon>
        <taxon>Micrococcaceae</taxon>
        <taxon>Arthrobacter</taxon>
    </lineage>
</organism>
<feature type="domain" description="SnoaL-like" evidence="1">
    <location>
        <begin position="18"/>
        <end position="123"/>
    </location>
</feature>
<reference evidence="2 3" key="1">
    <citation type="submission" date="2024-09" db="EMBL/GenBank/DDBJ databases">
        <authorList>
            <person name="Sun Q."/>
            <person name="Mori K."/>
        </authorList>
    </citation>
    <scope>NUCLEOTIDE SEQUENCE [LARGE SCALE GENOMIC DNA]</scope>
    <source>
        <strain evidence="2 3">JCM 1334</strain>
    </source>
</reference>
<dbReference type="EMBL" id="JBHMBC010000039">
    <property type="protein sequence ID" value="MFB9821914.1"/>
    <property type="molecule type" value="Genomic_DNA"/>
</dbReference>
<protein>
    <submittedName>
        <fullName evidence="2">Nuclear transport factor 2 family protein</fullName>
    </submittedName>
</protein>
<dbReference type="Gene3D" id="3.10.450.50">
    <property type="match status" value="1"/>
</dbReference>
<accession>A0ABV5Y5R7</accession>
<evidence type="ECO:0000313" key="2">
    <source>
        <dbReference type="EMBL" id="MFB9821914.1"/>
    </source>
</evidence>
<dbReference type="InterPro" id="IPR032710">
    <property type="entry name" value="NTF2-like_dom_sf"/>
</dbReference>
<keyword evidence="3" id="KW-1185">Reference proteome</keyword>
<dbReference type="Proteomes" id="UP001589702">
    <property type="component" value="Unassembled WGS sequence"/>
</dbReference>
<gene>
    <name evidence="2" type="ORF">ACFFP1_20765</name>
</gene>
<dbReference type="RefSeq" id="WP_234750481.1">
    <property type="nucleotide sequence ID" value="NZ_BAAAWN010000001.1"/>
</dbReference>
<evidence type="ECO:0000259" key="1">
    <source>
        <dbReference type="Pfam" id="PF12680"/>
    </source>
</evidence>
<dbReference type="Pfam" id="PF12680">
    <property type="entry name" value="SnoaL_2"/>
    <property type="match status" value="1"/>
</dbReference>
<evidence type="ECO:0000313" key="3">
    <source>
        <dbReference type="Proteomes" id="UP001589702"/>
    </source>
</evidence>
<name>A0ABV5Y5R7_ARTRM</name>